<keyword evidence="4" id="KW-1185">Reference proteome</keyword>
<evidence type="ECO:0000313" key="3">
    <source>
        <dbReference type="EMBL" id="KZP14338.1"/>
    </source>
</evidence>
<dbReference type="PANTHER" id="PTHR10909">
    <property type="entry name" value="ELECTRON TRANSPORT OXIDOREDUCTASE"/>
    <property type="match status" value="1"/>
</dbReference>
<feature type="compositionally biased region" description="Pro residues" evidence="1">
    <location>
        <begin position="563"/>
        <end position="576"/>
    </location>
</feature>
<dbReference type="EMBL" id="KV417619">
    <property type="protein sequence ID" value="KZP14338.1"/>
    <property type="molecule type" value="Genomic_DNA"/>
</dbReference>
<dbReference type="Gene3D" id="1.20.140.10">
    <property type="entry name" value="Butyryl-CoA Dehydrogenase, subunit A, domain 3"/>
    <property type="match status" value="1"/>
</dbReference>
<dbReference type="InterPro" id="IPR055060">
    <property type="entry name" value="ACOX_C_alpha1"/>
</dbReference>
<organism evidence="3 4">
    <name type="scientific">Athelia psychrophila</name>
    <dbReference type="NCBI Taxonomy" id="1759441"/>
    <lineage>
        <taxon>Eukaryota</taxon>
        <taxon>Fungi</taxon>
        <taxon>Dikarya</taxon>
        <taxon>Basidiomycota</taxon>
        <taxon>Agaricomycotina</taxon>
        <taxon>Agaricomycetes</taxon>
        <taxon>Agaricomycetidae</taxon>
        <taxon>Atheliales</taxon>
        <taxon>Atheliaceae</taxon>
        <taxon>Athelia</taxon>
    </lineage>
</organism>
<name>A0A166D5F6_9AGAM</name>
<dbReference type="InterPro" id="IPR046373">
    <property type="entry name" value="Acyl-CoA_Oxase/DH_mid-dom_sf"/>
</dbReference>
<dbReference type="SUPFAM" id="SSF56645">
    <property type="entry name" value="Acyl-CoA dehydrogenase NM domain-like"/>
    <property type="match status" value="1"/>
</dbReference>
<dbReference type="GO" id="GO:0005504">
    <property type="term" value="F:fatty acid binding"/>
    <property type="evidence" value="ECO:0007669"/>
    <property type="project" value="TreeGrafter"/>
</dbReference>
<protein>
    <submittedName>
        <fullName evidence="3">Acyl-CoA dehydrogenase NM domain-like protein</fullName>
    </submittedName>
</protein>
<evidence type="ECO:0000313" key="4">
    <source>
        <dbReference type="Proteomes" id="UP000076532"/>
    </source>
</evidence>
<dbReference type="InterPro" id="IPR009100">
    <property type="entry name" value="AcylCoA_DH/oxidase_NM_dom_sf"/>
</dbReference>
<dbReference type="STRING" id="436010.A0A166D5F6"/>
<evidence type="ECO:0000256" key="1">
    <source>
        <dbReference type="SAM" id="MobiDB-lite"/>
    </source>
</evidence>
<dbReference type="GO" id="GO:0055088">
    <property type="term" value="P:lipid homeostasis"/>
    <property type="evidence" value="ECO:0007669"/>
    <property type="project" value="TreeGrafter"/>
</dbReference>
<evidence type="ECO:0000259" key="2">
    <source>
        <dbReference type="Pfam" id="PF22924"/>
    </source>
</evidence>
<dbReference type="InterPro" id="IPR036250">
    <property type="entry name" value="AcylCo_DH-like_C"/>
</dbReference>
<reference evidence="3 4" key="1">
    <citation type="journal article" date="2016" name="Mol. Biol. Evol.">
        <title>Comparative Genomics of Early-Diverging Mushroom-Forming Fungi Provides Insights into the Origins of Lignocellulose Decay Capabilities.</title>
        <authorList>
            <person name="Nagy L.G."/>
            <person name="Riley R."/>
            <person name="Tritt A."/>
            <person name="Adam C."/>
            <person name="Daum C."/>
            <person name="Floudas D."/>
            <person name="Sun H."/>
            <person name="Yadav J.S."/>
            <person name="Pangilinan J."/>
            <person name="Larsson K.H."/>
            <person name="Matsuura K."/>
            <person name="Barry K."/>
            <person name="Labutti K."/>
            <person name="Kuo R."/>
            <person name="Ohm R.A."/>
            <person name="Bhattacharya S.S."/>
            <person name="Shirouzu T."/>
            <person name="Yoshinaga Y."/>
            <person name="Martin F.M."/>
            <person name="Grigoriev I.V."/>
            <person name="Hibbett D.S."/>
        </authorList>
    </citation>
    <scope>NUCLEOTIDE SEQUENCE [LARGE SCALE GENOMIC DNA]</scope>
    <source>
        <strain evidence="3 4">CBS 109695</strain>
    </source>
</reference>
<dbReference type="InterPro" id="IPR012258">
    <property type="entry name" value="Acyl-CoA_oxidase"/>
</dbReference>
<dbReference type="OrthoDB" id="538336at2759"/>
<dbReference type="GO" id="GO:0005777">
    <property type="term" value="C:peroxisome"/>
    <property type="evidence" value="ECO:0007669"/>
    <property type="project" value="InterPro"/>
</dbReference>
<accession>A0A166D5F6</accession>
<dbReference type="Proteomes" id="UP000076532">
    <property type="component" value="Unassembled WGS sequence"/>
</dbReference>
<dbReference type="Gene3D" id="2.40.110.10">
    <property type="entry name" value="Butyryl-CoA Dehydrogenase, subunit A, domain 2"/>
    <property type="match status" value="1"/>
</dbReference>
<sequence length="585" mass="64896">MLSTRELSNCDSSVQQTRALSQTWLFQQHSEGLPLETRVWLSYQRAQAVARTYALTAEDVLHMTAKFWQLHRDHIGMPMDGAVAVLLTIQYNLCAGTLAMFSARPPAVEAILQEVLNFDVSGQYLLTEIGHGLDARNLETTATMLPQGGYELHTPHEHAAKYMPPTAPMGGGMGCVAVVFARLIDFEGIDRGIKSFIVRLHDGQDMTAGVTSKLLPPRGGSRPINHSLTYFNRVRLPETALLGSPERALDEHAEFFKSIQRVIVGGLTMAAVTLPALRTSSYIAARYSLRRKTIDPSGREIPIITFQTQKIPILTAVAQSFVMDRFLDWGIANFRDKKLDHRVRHAISSLTKTIMVFTTQDSQYNIADRCGAQGLFEVNQITATFNDLRGAMIAEGDLLVVAIRLATELLLERYAVPQPADPSSLLAQHERGLFTELQKQLKSMRSHRSPEFDKQNLPMCLPLVMAIGQRMAYESAVAANVDRALLDLYEVSCIKTDAAWYTENGVLTRLEIREQEMRAVEAMFPRLEEFLAAMDVDAYITAPIISDDKWKIYVAELQTFSSPAPPPALPSAPAPAPAALLSSKL</sequence>
<dbReference type="PANTHER" id="PTHR10909:SF382">
    <property type="entry name" value="ACYL-COENZYME A OXIDASE"/>
    <property type="match status" value="1"/>
</dbReference>
<dbReference type="GO" id="GO:0003997">
    <property type="term" value="F:acyl-CoA oxidase activity"/>
    <property type="evidence" value="ECO:0007669"/>
    <property type="project" value="InterPro"/>
</dbReference>
<feature type="region of interest" description="Disordered" evidence="1">
    <location>
        <begin position="563"/>
        <end position="585"/>
    </location>
</feature>
<gene>
    <name evidence="3" type="ORF">FIBSPDRAFT_1048870</name>
</gene>
<dbReference type="AlphaFoldDB" id="A0A166D5F6"/>
<dbReference type="GO" id="GO:0071949">
    <property type="term" value="F:FAD binding"/>
    <property type="evidence" value="ECO:0007669"/>
    <property type="project" value="InterPro"/>
</dbReference>
<proteinExistence type="predicted"/>
<dbReference type="GO" id="GO:0033540">
    <property type="term" value="P:fatty acid beta-oxidation using acyl-CoA oxidase"/>
    <property type="evidence" value="ECO:0007669"/>
    <property type="project" value="TreeGrafter"/>
</dbReference>
<dbReference type="SUPFAM" id="SSF47203">
    <property type="entry name" value="Acyl-CoA dehydrogenase C-terminal domain-like"/>
    <property type="match status" value="1"/>
</dbReference>
<feature type="domain" description="Acyl-CoA oxidase C-alpha1" evidence="2">
    <location>
        <begin position="269"/>
        <end position="409"/>
    </location>
</feature>
<dbReference type="Pfam" id="PF22924">
    <property type="entry name" value="ACOX_C_alpha1"/>
    <property type="match status" value="1"/>
</dbReference>